<dbReference type="SUPFAM" id="SSF51556">
    <property type="entry name" value="Metallo-dependent hydrolases"/>
    <property type="match status" value="1"/>
</dbReference>
<accession>A0A4R7B9C8</accession>
<evidence type="ECO:0000256" key="3">
    <source>
        <dbReference type="ARBA" id="ARBA00022801"/>
    </source>
</evidence>
<name>A0A4R7B9C8_9NEIS</name>
<dbReference type="InterPro" id="IPR032466">
    <property type="entry name" value="Metal_Hydrolase"/>
</dbReference>
<dbReference type="RefSeq" id="WP_133678797.1">
    <property type="nucleotide sequence ID" value="NZ_SNZP01000003.1"/>
</dbReference>
<evidence type="ECO:0000256" key="4">
    <source>
        <dbReference type="PIRSR" id="PIRSR005902-1"/>
    </source>
</evidence>
<dbReference type="GO" id="GO:0016788">
    <property type="term" value="F:hydrolase activity, acting on ester bonds"/>
    <property type="evidence" value="ECO:0007669"/>
    <property type="project" value="InterPro"/>
</dbReference>
<feature type="binding site" evidence="4">
    <location>
        <position position="202"/>
    </location>
    <ligand>
        <name>a divalent metal cation</name>
        <dbReference type="ChEBI" id="CHEBI:60240"/>
        <label>1</label>
    </ligand>
</feature>
<dbReference type="GO" id="GO:0004536">
    <property type="term" value="F:DNA nuclease activity"/>
    <property type="evidence" value="ECO:0007669"/>
    <property type="project" value="InterPro"/>
</dbReference>
<feature type="binding site" evidence="4">
    <location>
        <position position="127"/>
    </location>
    <ligand>
        <name>a divalent metal cation</name>
        <dbReference type="ChEBI" id="CHEBI:60240"/>
        <label>2</label>
    </ligand>
</feature>
<comment type="similarity">
    <text evidence="1">Belongs to the metallo-dependent hydrolases superfamily. TatD-type hydrolase family.</text>
</comment>
<dbReference type="FunFam" id="3.20.20.140:FF:000005">
    <property type="entry name" value="TatD family hydrolase"/>
    <property type="match status" value="1"/>
</dbReference>
<dbReference type="InterPro" id="IPR001130">
    <property type="entry name" value="TatD-like"/>
</dbReference>
<evidence type="ECO:0000256" key="1">
    <source>
        <dbReference type="ARBA" id="ARBA00009275"/>
    </source>
</evidence>
<evidence type="ECO:0000313" key="6">
    <source>
        <dbReference type="Proteomes" id="UP000295611"/>
    </source>
</evidence>
<dbReference type="PROSITE" id="PS01091">
    <property type="entry name" value="TATD_3"/>
    <property type="match status" value="1"/>
</dbReference>
<gene>
    <name evidence="5" type="ORF">DFP86_10371</name>
</gene>
<reference evidence="5 6" key="1">
    <citation type="submission" date="2019-03" db="EMBL/GenBank/DDBJ databases">
        <title>Genomic Encyclopedia of Type Strains, Phase III (KMG-III): the genomes of soil and plant-associated and newly described type strains.</title>
        <authorList>
            <person name="Whitman W."/>
        </authorList>
    </citation>
    <scope>NUCLEOTIDE SEQUENCE [LARGE SCALE GENOMIC DNA]</scope>
    <source>
        <strain evidence="5 6">CECT 8976</strain>
    </source>
</reference>
<keyword evidence="3" id="KW-0378">Hydrolase</keyword>
<dbReference type="GO" id="GO:0005829">
    <property type="term" value="C:cytosol"/>
    <property type="evidence" value="ECO:0007669"/>
    <property type="project" value="TreeGrafter"/>
</dbReference>
<dbReference type="InterPro" id="IPR015991">
    <property type="entry name" value="TatD/YcfH-like"/>
</dbReference>
<dbReference type="CDD" id="cd01310">
    <property type="entry name" value="TatD_DNAse"/>
    <property type="match status" value="1"/>
</dbReference>
<dbReference type="AlphaFoldDB" id="A0A4R7B9C8"/>
<dbReference type="PANTHER" id="PTHR46124">
    <property type="entry name" value="D-AMINOACYL-TRNA DEACYLASE"/>
    <property type="match status" value="1"/>
</dbReference>
<organism evidence="5 6">
    <name type="scientific">Paludibacterium purpuratum</name>
    <dbReference type="NCBI Taxonomy" id="1144873"/>
    <lineage>
        <taxon>Bacteria</taxon>
        <taxon>Pseudomonadati</taxon>
        <taxon>Pseudomonadota</taxon>
        <taxon>Betaproteobacteria</taxon>
        <taxon>Neisseriales</taxon>
        <taxon>Chromobacteriaceae</taxon>
        <taxon>Paludibacterium</taxon>
    </lineage>
</organism>
<proteinExistence type="inferred from homology"/>
<dbReference type="Proteomes" id="UP000295611">
    <property type="component" value="Unassembled WGS sequence"/>
</dbReference>
<keyword evidence="2 4" id="KW-0479">Metal-binding</keyword>
<sequence length="265" mass="29295">MLVDSHCHLNFPDLVARLPEVMDTMRAAQVTHALVIGVTLPDFPSVLALAEAHDNLWATVGVHPDNQDAVEPTCEQLVQLASHPRVVGIGETGLDYYWCKGELGWQHERFRTHIRAARECGLPLVVHTRESVVDTLRLLDEENAGDCGGVMHCFTEDWDSAKRALDLGMHISISGIVTFKNAAQVQEVASKVPLDRLLVETDSPYLAPVPYRGKQNQPGYVRHVAEFIAGLRGIPFEQLAAATSDNFFRLFAKTGQRSHIQGEVS</sequence>
<comment type="caution">
    <text evidence="5">The sequence shown here is derived from an EMBL/GenBank/DDBJ whole genome shotgun (WGS) entry which is preliminary data.</text>
</comment>
<evidence type="ECO:0000313" key="5">
    <source>
        <dbReference type="EMBL" id="TDR81418.1"/>
    </source>
</evidence>
<dbReference type="EMBL" id="SNZP01000003">
    <property type="protein sequence ID" value="TDR81418.1"/>
    <property type="molecule type" value="Genomic_DNA"/>
</dbReference>
<dbReference type="InterPro" id="IPR018228">
    <property type="entry name" value="DNase_TatD-rel_CS"/>
</dbReference>
<evidence type="ECO:0000256" key="2">
    <source>
        <dbReference type="ARBA" id="ARBA00022723"/>
    </source>
</evidence>
<feature type="binding site" evidence="4">
    <location>
        <position position="6"/>
    </location>
    <ligand>
        <name>a divalent metal cation</name>
        <dbReference type="ChEBI" id="CHEBI:60240"/>
        <label>1</label>
    </ligand>
</feature>
<feature type="binding site" evidence="4">
    <location>
        <position position="8"/>
    </location>
    <ligand>
        <name>a divalent metal cation</name>
        <dbReference type="ChEBI" id="CHEBI:60240"/>
        <label>1</label>
    </ligand>
</feature>
<protein>
    <submittedName>
        <fullName evidence="5">TatD DNase family protein</fullName>
    </submittedName>
</protein>
<dbReference type="PROSITE" id="PS01137">
    <property type="entry name" value="TATD_1"/>
    <property type="match status" value="1"/>
</dbReference>
<dbReference type="Pfam" id="PF01026">
    <property type="entry name" value="TatD_DNase"/>
    <property type="match status" value="1"/>
</dbReference>
<dbReference type="GO" id="GO:0046872">
    <property type="term" value="F:metal ion binding"/>
    <property type="evidence" value="ECO:0007669"/>
    <property type="project" value="UniProtKB-KW"/>
</dbReference>
<dbReference type="NCBIfam" id="TIGR00010">
    <property type="entry name" value="YchF/TatD family DNA exonuclease"/>
    <property type="match status" value="1"/>
</dbReference>
<keyword evidence="6" id="KW-1185">Reference proteome</keyword>
<dbReference type="Gene3D" id="3.20.20.140">
    <property type="entry name" value="Metal-dependent hydrolases"/>
    <property type="match status" value="1"/>
</dbReference>
<dbReference type="PIRSF" id="PIRSF005902">
    <property type="entry name" value="DNase_TatD"/>
    <property type="match status" value="1"/>
</dbReference>
<feature type="binding site" evidence="4">
    <location>
        <position position="91"/>
    </location>
    <ligand>
        <name>a divalent metal cation</name>
        <dbReference type="ChEBI" id="CHEBI:60240"/>
        <label>1</label>
    </ligand>
</feature>
<feature type="binding site" evidence="4">
    <location>
        <position position="152"/>
    </location>
    <ligand>
        <name>a divalent metal cation</name>
        <dbReference type="ChEBI" id="CHEBI:60240"/>
        <label>2</label>
    </ligand>
</feature>
<dbReference type="OrthoDB" id="9810005at2"/>
<dbReference type="PANTHER" id="PTHR46124:SF2">
    <property type="entry name" value="D-AMINOACYL-TRNA DEACYLASE"/>
    <property type="match status" value="1"/>
</dbReference>